<reference evidence="3 4" key="1">
    <citation type="journal article" date="2020" name="Microorganisms">
        <title>Osmotic Adaptation and Compatible Solute Biosynthesis of Phototrophic Bacteria as Revealed from Genome Analyses.</title>
        <authorList>
            <person name="Imhoff J.F."/>
            <person name="Rahn T."/>
            <person name="Kunzel S."/>
            <person name="Keller A."/>
            <person name="Neulinger S.C."/>
        </authorList>
    </citation>
    <scope>NUCLEOTIDE SEQUENCE [LARGE SCALE GENOMIC DNA]</scope>
    <source>
        <strain evidence="3 4">DSM 15382</strain>
    </source>
</reference>
<accession>A0ABS1D686</accession>
<evidence type="ECO:0000313" key="3">
    <source>
        <dbReference type="EMBL" id="MBK1661399.1"/>
    </source>
</evidence>
<evidence type="ECO:0000313" key="4">
    <source>
        <dbReference type="Proteomes" id="UP000697995"/>
    </source>
</evidence>
<name>A0ABS1D686_9PROT</name>
<evidence type="ECO:0000259" key="2">
    <source>
        <dbReference type="Pfam" id="PF00857"/>
    </source>
</evidence>
<proteinExistence type="predicted"/>
<sequence length="100" mass="10666">MAECRTVALDATPGPLEVDLSATAVLVIDMQNDFGAAGGMFDRAGIDISVVRRAIAPTTKVISAARTARLPIIYVKEEHRPDLSDIGAEGSPHWRMCQCG</sequence>
<dbReference type="EMBL" id="NRSG01000297">
    <property type="protein sequence ID" value="MBK1661399.1"/>
    <property type="molecule type" value="Genomic_DNA"/>
</dbReference>
<organism evidence="3 4">
    <name type="scientific">Paracraurococcus ruber</name>
    <dbReference type="NCBI Taxonomy" id="77675"/>
    <lineage>
        <taxon>Bacteria</taxon>
        <taxon>Pseudomonadati</taxon>
        <taxon>Pseudomonadota</taxon>
        <taxon>Alphaproteobacteria</taxon>
        <taxon>Acetobacterales</taxon>
        <taxon>Roseomonadaceae</taxon>
        <taxon>Paracraurococcus</taxon>
    </lineage>
</organism>
<dbReference type="SUPFAM" id="SSF52499">
    <property type="entry name" value="Isochorismatase-like hydrolases"/>
    <property type="match status" value="1"/>
</dbReference>
<dbReference type="InterPro" id="IPR000868">
    <property type="entry name" value="Isochorismatase-like_dom"/>
</dbReference>
<feature type="domain" description="Isochorismatase-like" evidence="2">
    <location>
        <begin position="23"/>
        <end position="81"/>
    </location>
</feature>
<evidence type="ECO:0000256" key="1">
    <source>
        <dbReference type="ARBA" id="ARBA00022801"/>
    </source>
</evidence>
<feature type="non-terminal residue" evidence="3">
    <location>
        <position position="100"/>
    </location>
</feature>
<dbReference type="InterPro" id="IPR050272">
    <property type="entry name" value="Isochorismatase-like_hydrls"/>
</dbReference>
<comment type="caution">
    <text evidence="3">The sequence shown here is derived from an EMBL/GenBank/DDBJ whole genome shotgun (WGS) entry which is preliminary data.</text>
</comment>
<dbReference type="PANTHER" id="PTHR43540">
    <property type="entry name" value="PEROXYUREIDOACRYLATE/UREIDOACRYLATE AMIDOHYDROLASE-RELATED"/>
    <property type="match status" value="1"/>
</dbReference>
<dbReference type="Gene3D" id="3.40.50.850">
    <property type="entry name" value="Isochorismatase-like"/>
    <property type="match status" value="1"/>
</dbReference>
<protein>
    <recommendedName>
        <fullName evidence="2">Isochorismatase-like domain-containing protein</fullName>
    </recommendedName>
</protein>
<dbReference type="PANTHER" id="PTHR43540:SF9">
    <property type="entry name" value="FAMILY HYDROLASE, PUTATIVE (AFU_ORTHOLOGUE AFUA_2G08700)-RELATED"/>
    <property type="match status" value="1"/>
</dbReference>
<dbReference type="Pfam" id="PF00857">
    <property type="entry name" value="Isochorismatase"/>
    <property type="match status" value="1"/>
</dbReference>
<dbReference type="InterPro" id="IPR036380">
    <property type="entry name" value="Isochorismatase-like_sf"/>
</dbReference>
<dbReference type="Proteomes" id="UP000697995">
    <property type="component" value="Unassembled WGS sequence"/>
</dbReference>
<keyword evidence="1" id="KW-0378">Hydrolase</keyword>
<keyword evidence="4" id="KW-1185">Reference proteome</keyword>
<gene>
    <name evidence="3" type="ORF">CKO45_24635</name>
</gene>